<evidence type="ECO:0000256" key="1">
    <source>
        <dbReference type="SAM" id="MobiDB-lite"/>
    </source>
</evidence>
<reference evidence="3" key="2">
    <citation type="submission" date="2013-07" db="EMBL/GenBank/DDBJ databases">
        <authorList>
            <person name="Morais-Silva F.O."/>
            <person name="Rezende A.M."/>
            <person name="Pimentel C."/>
            <person name="Resende D.M."/>
            <person name="Santos C.I."/>
            <person name="Clemente C."/>
            <person name="de Oliveira L.M."/>
            <person name="da Silva S.M."/>
            <person name="Costa D.A."/>
            <person name="Varela-Raposo A."/>
            <person name="Horacio E.C.A."/>
            <person name="Matos M."/>
            <person name="Flores O."/>
            <person name="Ruiz J.C."/>
            <person name="Rodrigues-Pousada C."/>
        </authorList>
    </citation>
    <scope>NUCLEOTIDE SEQUENCE [LARGE SCALE GENOMIC DNA]</scope>
    <source>
        <strain evidence="3">ATCC 19364 / DSM 1382 / NCIMB 9332 / VKM B-1759</strain>
    </source>
</reference>
<feature type="region of interest" description="Disordered" evidence="1">
    <location>
        <begin position="275"/>
        <end position="298"/>
    </location>
</feature>
<evidence type="ECO:0000313" key="3">
    <source>
        <dbReference type="Proteomes" id="UP000016587"/>
    </source>
</evidence>
<gene>
    <name evidence="2" type="ORF">DGI_0997</name>
</gene>
<dbReference type="KEGG" id="dgg:DGI_0997"/>
<reference evidence="2 3" key="1">
    <citation type="journal article" date="2013" name="J. Bacteriol.">
        <title>Roles of HynAB and Ech, the only two hydrogenases found in the model sulfate reducer Desulfovibrio gigas.</title>
        <authorList>
            <person name="Morais-Silva F.O."/>
            <person name="Santos C.I."/>
            <person name="Rodrigues R."/>
            <person name="Pereira I.A."/>
            <person name="Rodrigues-Pousada C."/>
        </authorList>
    </citation>
    <scope>NUCLEOTIDE SEQUENCE [LARGE SCALE GENOMIC DNA]</scope>
    <source>
        <strain evidence="3">ATCC 19364 / DSM 1382 / NCIMB 9332 / VKM B-1759</strain>
    </source>
</reference>
<organism evidence="2 3">
    <name type="scientific">Megalodesulfovibrio gigas (strain ATCC 19364 / DSM 1382 / NCIMB 9332 / VKM B-1759)</name>
    <name type="common">Desulfovibrio gigas</name>
    <dbReference type="NCBI Taxonomy" id="1121448"/>
    <lineage>
        <taxon>Bacteria</taxon>
        <taxon>Pseudomonadati</taxon>
        <taxon>Thermodesulfobacteriota</taxon>
        <taxon>Desulfovibrionia</taxon>
        <taxon>Desulfovibrionales</taxon>
        <taxon>Desulfovibrionaceae</taxon>
        <taxon>Megalodesulfovibrio</taxon>
    </lineage>
</organism>
<dbReference type="AlphaFoldDB" id="T2G8F6"/>
<name>T2G8F6_MEGG1</name>
<sequence length="298" mass="32789">MDASTANIQAVAAAIDESLAAGMTLPSEVLAFLEGMTGEISAQALQALLDEDDSTGHSALELIFFPERALRNRLEPLLGEGFSPAAAGTLLDQVEARGRLVCLRFPDGSTLELAPPRWVLERMLSRMRLTRHIPLPLLDQLDAALGQNRALPYRTLLRNSRCAWSDENIAFMQAFLLRATPAPGQEARYQDLFRAALAFLEEAPAGRATYASLMDRKRFYHAALEKARQFQETAQGLPMEALISKGATPPVMTVEEALARIRSLDALSLTIYGRTDPLDSPTHEQHVPIDPDMLPEEE</sequence>
<dbReference type="EMBL" id="CP006585">
    <property type="protein sequence ID" value="AGW12875.1"/>
    <property type="molecule type" value="Genomic_DNA"/>
</dbReference>
<dbReference type="HOGENOM" id="CLU_932938_0_0_7"/>
<keyword evidence="3" id="KW-1185">Reference proteome</keyword>
<dbReference type="RefSeq" id="WP_021759611.1">
    <property type="nucleotide sequence ID" value="NC_022444.1"/>
</dbReference>
<dbReference type="Proteomes" id="UP000016587">
    <property type="component" value="Chromosome"/>
</dbReference>
<proteinExistence type="predicted"/>
<dbReference type="PATRIC" id="fig|1121448.10.peg.1001"/>
<protein>
    <submittedName>
        <fullName evidence="2">Uncharacterized protein</fullName>
    </submittedName>
</protein>
<evidence type="ECO:0000313" key="2">
    <source>
        <dbReference type="EMBL" id="AGW12875.1"/>
    </source>
</evidence>
<accession>T2G8F6</accession>